<dbReference type="RefSeq" id="WP_133264134.1">
    <property type="nucleotide sequence ID" value="NZ_PUFI01000002.1"/>
</dbReference>
<dbReference type="PANTHER" id="PTHR40448:SF1">
    <property type="entry name" value="TWO-COMPONENT SENSOR HISTIDINE KINASE"/>
    <property type="match status" value="1"/>
</dbReference>
<keyword evidence="1" id="KW-1133">Transmembrane helix</keyword>
<evidence type="ECO:0000259" key="2">
    <source>
        <dbReference type="Pfam" id="PF14501"/>
    </source>
</evidence>
<name>A0A4R5NBV1_9LACO</name>
<reference evidence="3 4" key="1">
    <citation type="journal article" date="2019" name="Appl. Microbiol. Biotechnol.">
        <title>Uncovering carbohydrate metabolism through a genotype-phenotype association study of 56 lactic acid bacteria genomes.</title>
        <authorList>
            <person name="Buron-Moles G."/>
            <person name="Chailyan A."/>
            <person name="Dolejs I."/>
            <person name="Forster J."/>
            <person name="Miks M.H."/>
        </authorList>
    </citation>
    <scope>NUCLEOTIDE SEQUENCE [LARGE SCALE GENOMIC DNA]</scope>
    <source>
        <strain evidence="3 4">ATCC 700006</strain>
    </source>
</reference>
<protein>
    <recommendedName>
        <fullName evidence="2">Sensor histidine kinase NatK-like C-terminal domain-containing protein</fullName>
    </recommendedName>
</protein>
<dbReference type="Pfam" id="PF14501">
    <property type="entry name" value="HATPase_c_5"/>
    <property type="match status" value="1"/>
</dbReference>
<feature type="transmembrane region" description="Helical" evidence="1">
    <location>
        <begin position="116"/>
        <end position="138"/>
    </location>
</feature>
<dbReference type="InterPro" id="IPR032834">
    <property type="entry name" value="NatK-like_C"/>
</dbReference>
<proteinExistence type="predicted"/>
<evidence type="ECO:0000313" key="4">
    <source>
        <dbReference type="Proteomes" id="UP000295681"/>
    </source>
</evidence>
<comment type="caution">
    <text evidence="3">The sequence shown here is derived from an EMBL/GenBank/DDBJ whole genome shotgun (WGS) entry which is preliminary data.</text>
</comment>
<evidence type="ECO:0000313" key="3">
    <source>
        <dbReference type="EMBL" id="TDG70122.1"/>
    </source>
</evidence>
<dbReference type="PANTHER" id="PTHR40448">
    <property type="entry name" value="TWO-COMPONENT SENSOR HISTIDINE KINASE"/>
    <property type="match status" value="1"/>
</dbReference>
<keyword evidence="1" id="KW-0472">Membrane</keyword>
<dbReference type="GO" id="GO:0042802">
    <property type="term" value="F:identical protein binding"/>
    <property type="evidence" value="ECO:0007669"/>
    <property type="project" value="TreeGrafter"/>
</dbReference>
<dbReference type="Proteomes" id="UP000295681">
    <property type="component" value="Unassembled WGS sequence"/>
</dbReference>
<dbReference type="SUPFAM" id="SSF55874">
    <property type="entry name" value="ATPase domain of HSP90 chaperone/DNA topoisomerase II/histidine kinase"/>
    <property type="match status" value="1"/>
</dbReference>
<dbReference type="STRING" id="907931.GCA_000165675_01906"/>
<feature type="transmembrane region" description="Helical" evidence="1">
    <location>
        <begin position="159"/>
        <end position="180"/>
    </location>
</feature>
<organism evidence="3 4">
    <name type="scientific">Leuconostoc fallax</name>
    <dbReference type="NCBI Taxonomy" id="1251"/>
    <lineage>
        <taxon>Bacteria</taxon>
        <taxon>Bacillati</taxon>
        <taxon>Bacillota</taxon>
        <taxon>Bacilli</taxon>
        <taxon>Lactobacillales</taxon>
        <taxon>Lactobacillaceae</taxon>
        <taxon>Leuconostoc</taxon>
    </lineage>
</organism>
<dbReference type="EMBL" id="PUFI01000002">
    <property type="protein sequence ID" value="TDG70122.1"/>
    <property type="molecule type" value="Genomic_DNA"/>
</dbReference>
<keyword evidence="4" id="KW-1185">Reference proteome</keyword>
<sequence>MFLFFLILVSIIVTIIDAVTSLLWFITLLGQKSWPKKFWFIALSSLIAVHFLSPLIPEGYYTTVNSSCYFIILFGLACYFMRHLPKRIIALFSLLAHLIVYWPKNLYTTLFPSPSILLTNILALTTLSILSLFLVLAFRKYHLRWYSTDYLSKHQTFTMVLLCTTIGIRVLNDMIGYWFINHVFIGAIWLDIFILMLICSLICVPIICNQFWRLKLDLRNHEVTIKEINNYAQALEQTNITHHYFQHDYKNILASLECAIVARNFDDVENIYYTLIQPTKSLLKCATIQNLHFIDSASLKGLLVLKHHQATQKRINFTIEITEHINFKRFNNILDIYRPLAILMDNAIEAATASKDKTVHVIFIEYEQHIAIQVKNTYLTAPDLMRMHQSGFSTKTDHQGFGLAILQQFIEKYPFMELSSELHATPKTFQQNFTIQKNL</sequence>
<feature type="domain" description="Sensor histidine kinase NatK-like C-terminal" evidence="2">
    <location>
        <begin position="332"/>
        <end position="435"/>
    </location>
</feature>
<gene>
    <name evidence="3" type="ORF">C5L23_001646</name>
</gene>
<keyword evidence="1" id="KW-0812">Transmembrane</keyword>
<dbReference type="InterPro" id="IPR036890">
    <property type="entry name" value="HATPase_C_sf"/>
</dbReference>
<feature type="transmembrane region" description="Helical" evidence="1">
    <location>
        <begin position="62"/>
        <end position="81"/>
    </location>
</feature>
<dbReference type="AlphaFoldDB" id="A0A4R5NBV1"/>
<feature type="transmembrane region" description="Helical" evidence="1">
    <location>
        <begin position="38"/>
        <end position="56"/>
    </location>
</feature>
<accession>A0A4R5NBV1</accession>
<feature type="transmembrane region" description="Helical" evidence="1">
    <location>
        <begin position="6"/>
        <end position="26"/>
    </location>
</feature>
<dbReference type="Gene3D" id="3.30.565.10">
    <property type="entry name" value="Histidine kinase-like ATPase, C-terminal domain"/>
    <property type="match status" value="1"/>
</dbReference>
<feature type="transmembrane region" description="Helical" evidence="1">
    <location>
        <begin position="88"/>
        <end position="104"/>
    </location>
</feature>
<feature type="transmembrane region" description="Helical" evidence="1">
    <location>
        <begin position="186"/>
        <end position="208"/>
    </location>
</feature>
<evidence type="ECO:0000256" key="1">
    <source>
        <dbReference type="SAM" id="Phobius"/>
    </source>
</evidence>